<dbReference type="WormBase" id="SRAE_1000176400">
    <property type="protein sequence ID" value="SRP00944"/>
    <property type="gene ID" value="WBGene00258373"/>
</dbReference>
<dbReference type="GO" id="GO:0005634">
    <property type="term" value="C:nucleus"/>
    <property type="evidence" value="ECO:0007669"/>
    <property type="project" value="TreeGrafter"/>
</dbReference>
<evidence type="ECO:0000256" key="3">
    <source>
        <dbReference type="ARBA" id="ARBA00022670"/>
    </source>
</evidence>
<comment type="similarity">
    <text evidence="2">Belongs to the peptidase C78 family.</text>
</comment>
<dbReference type="Proteomes" id="UP000035682">
    <property type="component" value="Unplaced"/>
</dbReference>
<dbReference type="GO" id="GO:0097499">
    <property type="term" value="P:protein localization to non-motile cilium"/>
    <property type="evidence" value="ECO:0007669"/>
    <property type="project" value="EnsemblMetazoa"/>
</dbReference>
<dbReference type="PANTHER" id="PTHR48153">
    <property type="entry name" value="UFM1-SPECIFIC PROTEASE 2"/>
    <property type="match status" value="1"/>
</dbReference>
<comment type="subunit">
    <text evidence="8">Interacts with odr-4.</text>
</comment>
<dbReference type="GO" id="GO:0005789">
    <property type="term" value="C:endoplasmic reticulum membrane"/>
    <property type="evidence" value="ECO:0007669"/>
    <property type="project" value="UniProtKB-SubCell"/>
</dbReference>
<feature type="domain" description="UFSP2 second" evidence="12">
    <location>
        <begin position="151"/>
        <end position="326"/>
    </location>
</feature>
<dbReference type="CTD" id="36375868"/>
<dbReference type="GO" id="GO:0050921">
    <property type="term" value="P:positive regulation of chemotaxis"/>
    <property type="evidence" value="ECO:0007669"/>
    <property type="project" value="EnsemblMetazoa"/>
</dbReference>
<name>A0A090MW75_STRRB</name>
<evidence type="ECO:0000256" key="4">
    <source>
        <dbReference type="ARBA" id="ARBA00022786"/>
    </source>
</evidence>
<comment type="function">
    <text evidence="7">Thiol protease which recognizes and hydrolyzes the peptide bond at the C-terminal Gly of ufm-1, a ubiquitin-like modifier protein bound to a number of target proteins. Required, with oct-4, for the localization of a subset of 7 transmembrane domain odorant receptors, including odr-10, to the cilia of olfactory neurons AWA and AWC. Operates in aggregation behavior, and responses to oxygen levels.</text>
</comment>
<dbReference type="SUPFAM" id="SSF54001">
    <property type="entry name" value="Cysteine proteinases"/>
    <property type="match status" value="1"/>
</dbReference>
<evidence type="ECO:0000313" key="16">
    <source>
        <dbReference type="WormBase" id="SRAE_1000176400"/>
    </source>
</evidence>
<evidence type="ECO:0000256" key="7">
    <source>
        <dbReference type="ARBA" id="ARBA00056938"/>
    </source>
</evidence>
<gene>
    <name evidence="13 15 16" type="ORF">SRAE_1000176400</name>
</gene>
<dbReference type="GO" id="GO:0032991">
    <property type="term" value="C:protein-containing complex"/>
    <property type="evidence" value="ECO:0007669"/>
    <property type="project" value="EnsemblMetazoa"/>
</dbReference>
<dbReference type="GO" id="GO:0045471">
    <property type="term" value="P:response to ethanol"/>
    <property type="evidence" value="ECO:0007669"/>
    <property type="project" value="EnsemblMetazoa"/>
</dbReference>
<dbReference type="Pfam" id="PF07910">
    <property type="entry name" value="Peptidase_C78"/>
    <property type="match status" value="1"/>
</dbReference>
<evidence type="ECO:0000256" key="5">
    <source>
        <dbReference type="ARBA" id="ARBA00022801"/>
    </source>
</evidence>
<dbReference type="EMBL" id="LN609528">
    <property type="protein sequence ID" value="CEF63503.1"/>
    <property type="molecule type" value="Genomic_DNA"/>
</dbReference>
<evidence type="ECO:0000313" key="13">
    <source>
        <dbReference type="EMBL" id="CEF63503.1"/>
    </source>
</evidence>
<dbReference type="PANTHER" id="PTHR48153:SF2">
    <property type="entry name" value="UFM1-SPECIFIC PROTEASE 2"/>
    <property type="match status" value="1"/>
</dbReference>
<evidence type="ECO:0000256" key="8">
    <source>
        <dbReference type="ARBA" id="ARBA00064300"/>
    </source>
</evidence>
<evidence type="ECO:0000256" key="2">
    <source>
        <dbReference type="ARBA" id="ARBA00008552"/>
    </source>
</evidence>
<evidence type="ECO:0000313" key="15">
    <source>
        <dbReference type="WBParaSite" id="SRAE_1000176400.1"/>
    </source>
</evidence>
<feature type="domain" description="UFSP1/2/DUB catalytic" evidence="11">
    <location>
        <begin position="350"/>
        <end position="534"/>
    </location>
</feature>
<dbReference type="Gene3D" id="3.90.70.130">
    <property type="match status" value="1"/>
</dbReference>
<dbReference type="GO" id="GO:0071567">
    <property type="term" value="F:deUFMylase activity"/>
    <property type="evidence" value="ECO:0007669"/>
    <property type="project" value="EnsemblMetazoa"/>
</dbReference>
<organism evidence="13">
    <name type="scientific">Strongyloides ratti</name>
    <name type="common">Parasitic roundworm</name>
    <dbReference type="NCBI Taxonomy" id="34506"/>
    <lineage>
        <taxon>Eukaryota</taxon>
        <taxon>Metazoa</taxon>
        <taxon>Ecdysozoa</taxon>
        <taxon>Nematoda</taxon>
        <taxon>Chromadorea</taxon>
        <taxon>Rhabditida</taxon>
        <taxon>Tylenchina</taxon>
        <taxon>Panagrolaimomorpha</taxon>
        <taxon>Strongyloidoidea</taxon>
        <taxon>Strongyloididae</taxon>
        <taxon>Strongyloides</taxon>
    </lineage>
</organism>
<dbReference type="InterPro" id="IPR012462">
    <property type="entry name" value="UFSP1/2_DUB_cat"/>
</dbReference>
<dbReference type="WBParaSite" id="SRAE_1000176400.1">
    <property type="protein sequence ID" value="SRAE_1000176400.1"/>
    <property type="gene ID" value="WBGene00258373"/>
</dbReference>
<evidence type="ECO:0000259" key="11">
    <source>
        <dbReference type="Pfam" id="PF07910"/>
    </source>
</evidence>
<keyword evidence="3 13" id="KW-0645">Protease</keyword>
<reference evidence="15" key="2">
    <citation type="submission" date="2020-12" db="UniProtKB">
        <authorList>
            <consortium name="WormBaseParasite"/>
        </authorList>
    </citation>
    <scope>IDENTIFICATION</scope>
</reference>
<keyword evidence="5" id="KW-0378">Hydrolase</keyword>
<sequence>MFKINYSQSCPNLKNDKCNKKDYDIALLFGIPSQKLITNVFFCEIKEYLDVASFIYSSITADIYLTSVVTLKNSVTKSNLDFDKLAIFTISKKEPEFISNVSIEDFKNESVSFLEKSNKLDLYTPENSSIFYLKYDLKLFFDGTNEDYEIERHLNQLSSSVFICESENIIINNKTEDEKNVLVLEKIMKDGKQLVFKTYYLSPESNVEQKIVPTIRQIDGKFNVSYINTPITVLLPSCSDQLKTIHSQMKEAIMRILLQMKLFYKIHKKFMEIHCGTYHLLNTNTLVNIINLNTENEEENMAYRKYFHNIFNLNLDIPVFRISQAFGSLKEKSHHLQNPHLSIKYDPQGECAILKGNYEYRHYLQDSFNDSGWGCAYRSFQTVWSWFLLQDFTDKPVPTHREIQQCLYNIGDKDASFVGSRQWIGSTEISFCLDSMLGISSRILSVNSGSQMNELAREILFHLKNNGAPIMIGGGQLAHTIIGIDFNSSTGDCNFLILDPHYTGKDDIQTIIKKGWCGWKNMDFWRKDSFYNLLLPINPVVNC</sequence>
<dbReference type="InterPro" id="IPR038765">
    <property type="entry name" value="Papain-like_cys_pep_sf"/>
</dbReference>
<keyword evidence="6" id="KW-0788">Thiol protease</keyword>
<reference evidence="13 14" key="1">
    <citation type="submission" date="2014-09" db="EMBL/GenBank/DDBJ databases">
        <authorList>
            <person name="Martin A.A."/>
        </authorList>
    </citation>
    <scope>NUCLEOTIDE SEQUENCE</scope>
    <source>
        <strain evidence="14">ED321</strain>
        <strain evidence="13">ED321 Heterogonic</strain>
    </source>
</reference>
<dbReference type="GO" id="GO:0006508">
    <property type="term" value="P:proteolysis"/>
    <property type="evidence" value="ECO:0007669"/>
    <property type="project" value="UniProtKB-KW"/>
</dbReference>
<keyword evidence="4" id="KW-0833">Ubl conjugation pathway</keyword>
<dbReference type="OrthoDB" id="417506at2759"/>
<evidence type="ECO:0000313" key="14">
    <source>
        <dbReference type="Proteomes" id="UP000035682"/>
    </source>
</evidence>
<dbReference type="AlphaFoldDB" id="A0A090MW75"/>
<dbReference type="GeneID" id="36375868"/>
<evidence type="ECO:0000256" key="10">
    <source>
        <dbReference type="ARBA" id="ARBA00076114"/>
    </source>
</evidence>
<accession>A0A090MW75</accession>
<proteinExistence type="inferred from homology"/>
<dbReference type="RefSeq" id="XP_024502705.1">
    <property type="nucleotide sequence ID" value="XM_024648759.1"/>
</dbReference>
<evidence type="ECO:0000256" key="9">
    <source>
        <dbReference type="ARBA" id="ARBA00073057"/>
    </source>
</evidence>
<keyword evidence="14" id="KW-1185">Reference proteome</keyword>
<dbReference type="Pfam" id="PF20908">
    <property type="entry name" value="UfSP2_N"/>
    <property type="match status" value="1"/>
</dbReference>
<comment type="subcellular location">
    <subcellularLocation>
        <location evidence="1">Endoplasmic reticulum membrane</location>
        <topology evidence="1">Peripheral membrane protein</topology>
    </subcellularLocation>
</comment>
<evidence type="ECO:0000256" key="1">
    <source>
        <dbReference type="ARBA" id="ARBA00004406"/>
    </source>
</evidence>
<evidence type="ECO:0000256" key="6">
    <source>
        <dbReference type="ARBA" id="ARBA00022807"/>
    </source>
</evidence>
<protein>
    <recommendedName>
        <fullName evidence="9">Ufm1-specific protease</fullName>
    </recommendedName>
    <alternativeName>
        <fullName evidence="10">Odorant response abnormal protein 8</fullName>
    </alternativeName>
</protein>
<dbReference type="STRING" id="34506.A0A090MW75"/>
<dbReference type="FunFam" id="3.90.70.130:FF:000001">
    <property type="entry name" value="Probable Ufm1-specific protease 2"/>
    <property type="match status" value="1"/>
</dbReference>
<dbReference type="InterPro" id="IPR049387">
    <property type="entry name" value="UFSP2-like_2nd"/>
</dbReference>
<evidence type="ECO:0000259" key="12">
    <source>
        <dbReference type="Pfam" id="PF20908"/>
    </source>
</evidence>